<feature type="non-terminal residue" evidence="1">
    <location>
        <position position="73"/>
    </location>
</feature>
<evidence type="ECO:0000313" key="1">
    <source>
        <dbReference type="EMBL" id="KAH9326375.1"/>
    </source>
</evidence>
<gene>
    <name evidence="1" type="ORF">KI387_006553</name>
</gene>
<sequence>MFKEEGNHGELVTYQEDTMEGIEHMQQENKEVDFLSDFEDCFDGEDPEEITSFYPPSFTFQACEPAAIKENIQ</sequence>
<comment type="caution">
    <text evidence="1">The sequence shown here is derived from an EMBL/GenBank/DDBJ whole genome shotgun (WGS) entry which is preliminary data.</text>
</comment>
<dbReference type="Proteomes" id="UP000824469">
    <property type="component" value="Unassembled WGS sequence"/>
</dbReference>
<proteinExistence type="predicted"/>
<accession>A0AA38LKY9</accession>
<name>A0AA38LKY9_TAXCH</name>
<evidence type="ECO:0000313" key="2">
    <source>
        <dbReference type="Proteomes" id="UP000824469"/>
    </source>
</evidence>
<organism evidence="1 2">
    <name type="scientific">Taxus chinensis</name>
    <name type="common">Chinese yew</name>
    <name type="synonym">Taxus wallichiana var. chinensis</name>
    <dbReference type="NCBI Taxonomy" id="29808"/>
    <lineage>
        <taxon>Eukaryota</taxon>
        <taxon>Viridiplantae</taxon>
        <taxon>Streptophyta</taxon>
        <taxon>Embryophyta</taxon>
        <taxon>Tracheophyta</taxon>
        <taxon>Spermatophyta</taxon>
        <taxon>Pinopsida</taxon>
        <taxon>Pinidae</taxon>
        <taxon>Conifers II</taxon>
        <taxon>Cupressales</taxon>
        <taxon>Taxaceae</taxon>
        <taxon>Taxus</taxon>
    </lineage>
</organism>
<dbReference type="AlphaFoldDB" id="A0AA38LKY9"/>
<keyword evidence="2" id="KW-1185">Reference proteome</keyword>
<protein>
    <submittedName>
        <fullName evidence="1">Uncharacterized protein</fullName>
    </submittedName>
</protein>
<dbReference type="EMBL" id="JAHRHJ020000002">
    <property type="protein sequence ID" value="KAH9326375.1"/>
    <property type="molecule type" value="Genomic_DNA"/>
</dbReference>
<reference evidence="1 2" key="1">
    <citation type="journal article" date="2021" name="Nat. Plants">
        <title>The Taxus genome provides insights into paclitaxel biosynthesis.</title>
        <authorList>
            <person name="Xiong X."/>
            <person name="Gou J."/>
            <person name="Liao Q."/>
            <person name="Li Y."/>
            <person name="Zhou Q."/>
            <person name="Bi G."/>
            <person name="Li C."/>
            <person name="Du R."/>
            <person name="Wang X."/>
            <person name="Sun T."/>
            <person name="Guo L."/>
            <person name="Liang H."/>
            <person name="Lu P."/>
            <person name="Wu Y."/>
            <person name="Zhang Z."/>
            <person name="Ro D.K."/>
            <person name="Shang Y."/>
            <person name="Huang S."/>
            <person name="Yan J."/>
        </authorList>
    </citation>
    <scope>NUCLEOTIDE SEQUENCE [LARGE SCALE GENOMIC DNA]</scope>
    <source>
        <strain evidence="1">Ta-2019</strain>
    </source>
</reference>